<dbReference type="CAZy" id="GT2">
    <property type="family name" value="Glycosyltransferase Family 2"/>
</dbReference>
<feature type="domain" description="Glycosyltransferase 2-like" evidence="1">
    <location>
        <begin position="8"/>
        <end position="167"/>
    </location>
</feature>
<dbReference type="HOGENOM" id="CLU_023845_0_3_10"/>
<evidence type="ECO:0000259" key="1">
    <source>
        <dbReference type="Pfam" id="PF00535"/>
    </source>
</evidence>
<evidence type="ECO:0000313" key="3">
    <source>
        <dbReference type="Proteomes" id="UP000002297"/>
    </source>
</evidence>
<dbReference type="InterPro" id="IPR001173">
    <property type="entry name" value="Glyco_trans_2-like"/>
</dbReference>
<dbReference type="PANTHER" id="PTHR43179:SF7">
    <property type="entry name" value="RHAMNOSYLTRANSFERASE WBBL"/>
    <property type="match status" value="1"/>
</dbReference>
<sequence>MFEHTSTTLKCQYIIVDNGSTKKSYLHVKNYIDSIANEHPIILVRSNINTGFGGGNMLGVQHAKGQYLAFVNNDTVLESDCLVVLKKFMDTRPDVGVCGPQAFTDDKKILPTIDHFASPVREIFGRSFLETIQPKKYPKRKRLYSTPQQGQFIAGSFMFFRASDFNTIGGFDTNIFLYYEETDTCRRLAKLNKSAYLVPEASFIHYHGASTEKSVAIKTELKISLLYVVRKHQGLIPFYILLTFLQVRYFISSLVKPKYWSLFYTLFLQAPLTRSLKHKQQITPIY</sequence>
<reference evidence="2 3" key="1">
    <citation type="journal article" date="2010" name="J. Bacteriol.">
        <title>The complete genome sequence of Croceibacter atlanticus HTCC2559T.</title>
        <authorList>
            <person name="Oh H.M."/>
            <person name="Kang I."/>
            <person name="Ferriera S."/>
            <person name="Giovannoni S.J."/>
            <person name="Cho J.C."/>
        </authorList>
    </citation>
    <scope>NUCLEOTIDE SEQUENCE [LARGE SCALE GENOMIC DNA]</scope>
    <source>
        <strain evidence="3">ATCC BAA-628 / HTCC2559 / KCTC 12090</strain>
    </source>
</reference>
<evidence type="ECO:0000313" key="2">
    <source>
        <dbReference type="EMBL" id="EAP87663.1"/>
    </source>
</evidence>
<dbReference type="CDD" id="cd04186">
    <property type="entry name" value="GT_2_like_c"/>
    <property type="match status" value="1"/>
</dbReference>
<dbReference type="EMBL" id="CP002046">
    <property type="protein sequence ID" value="EAP87663.1"/>
    <property type="molecule type" value="Genomic_DNA"/>
</dbReference>
<accession>A3U5Z6</accession>
<dbReference type="SUPFAM" id="SSF53448">
    <property type="entry name" value="Nucleotide-diphospho-sugar transferases"/>
    <property type="match status" value="1"/>
</dbReference>
<protein>
    <recommendedName>
        <fullName evidence="1">Glycosyltransferase 2-like domain-containing protein</fullName>
    </recommendedName>
</protein>
<dbReference type="Gene3D" id="3.90.550.10">
    <property type="entry name" value="Spore Coat Polysaccharide Biosynthesis Protein SpsA, Chain A"/>
    <property type="match status" value="1"/>
</dbReference>
<organism evidence="2 3">
    <name type="scientific">Croceibacter atlanticus (strain ATCC BAA-628 / JCM 21780 / CIP 108009 / IAM 15332 / KCTC 12090 / HTCC2559)</name>
    <dbReference type="NCBI Taxonomy" id="216432"/>
    <lineage>
        <taxon>Bacteria</taxon>
        <taxon>Pseudomonadati</taxon>
        <taxon>Bacteroidota</taxon>
        <taxon>Flavobacteriia</taxon>
        <taxon>Flavobacteriales</taxon>
        <taxon>Flavobacteriaceae</taxon>
        <taxon>Croceibacter</taxon>
    </lineage>
</organism>
<dbReference type="Pfam" id="PF00535">
    <property type="entry name" value="Glycos_transf_2"/>
    <property type="match status" value="1"/>
</dbReference>
<dbReference type="Proteomes" id="UP000002297">
    <property type="component" value="Chromosome"/>
</dbReference>
<dbReference type="AlphaFoldDB" id="A3U5Z6"/>
<dbReference type="KEGG" id="cat:CA2559_02870"/>
<dbReference type="InterPro" id="IPR029044">
    <property type="entry name" value="Nucleotide-diphossugar_trans"/>
</dbReference>
<dbReference type="STRING" id="216432.CA2559_02870"/>
<keyword evidence="3" id="KW-1185">Reference proteome</keyword>
<dbReference type="PANTHER" id="PTHR43179">
    <property type="entry name" value="RHAMNOSYLTRANSFERASE WBBL"/>
    <property type="match status" value="1"/>
</dbReference>
<name>A3U5Z6_CROAH</name>
<gene>
    <name evidence="2" type="ordered locus">CA2559_02870</name>
</gene>
<proteinExistence type="predicted"/>
<dbReference type="eggNOG" id="COG1216">
    <property type="taxonomic scope" value="Bacteria"/>
</dbReference>